<evidence type="ECO:0000256" key="1">
    <source>
        <dbReference type="SAM" id="Coils"/>
    </source>
</evidence>
<protein>
    <submittedName>
        <fullName evidence="3">Uncharacterized protein</fullName>
    </submittedName>
</protein>
<name>A0A2T8IAG0_9POAL</name>
<dbReference type="PANTHER" id="PTHR48127:SF1">
    <property type="entry name" value="ZINC FINGER GRF-TYPE DOMAIN-CONTAINING PROTEIN"/>
    <property type="match status" value="1"/>
</dbReference>
<accession>A0A2T8IAG0</accession>
<evidence type="ECO:0000313" key="3">
    <source>
        <dbReference type="EMBL" id="PVH34662.1"/>
    </source>
</evidence>
<organism evidence="3">
    <name type="scientific">Panicum hallii</name>
    <dbReference type="NCBI Taxonomy" id="206008"/>
    <lineage>
        <taxon>Eukaryota</taxon>
        <taxon>Viridiplantae</taxon>
        <taxon>Streptophyta</taxon>
        <taxon>Embryophyta</taxon>
        <taxon>Tracheophyta</taxon>
        <taxon>Spermatophyta</taxon>
        <taxon>Magnoliopsida</taxon>
        <taxon>Liliopsida</taxon>
        <taxon>Poales</taxon>
        <taxon>Poaceae</taxon>
        <taxon>PACMAD clade</taxon>
        <taxon>Panicoideae</taxon>
        <taxon>Panicodae</taxon>
        <taxon>Paniceae</taxon>
        <taxon>Panicinae</taxon>
        <taxon>Panicum</taxon>
        <taxon>Panicum sect. Panicum</taxon>
    </lineage>
</organism>
<dbReference type="Gramene" id="PVH34662">
    <property type="protein sequence ID" value="PVH34662"/>
    <property type="gene ID" value="PAHAL_7G001000"/>
</dbReference>
<dbReference type="EMBL" id="CM008052">
    <property type="protein sequence ID" value="PVH34662.1"/>
    <property type="molecule type" value="Genomic_DNA"/>
</dbReference>
<sequence>MNNPRDRDKLLGYGQYPSEYNEDALVPPALPVLFYRCYPHNIPAEVNCRHCYFFHWIDGLDKLDPRIRLFSYKEWKTKPYNEFRRWVPPPPKPPPMTEEEKQDAIIMRVKNPPLCHCGVHAKLQRPNIGVPPKFTPFFRCSLKAHFCCDGWPLCDFNEYIYGPRSYWPMEEQEGRTCNWEWFEGRRDLMLDLGKYSEPWKSRKTADIRNEIRREYDVPLPIDSFLFGPVCKDLRHEYGKEKLEANKRTKMEEMEKLAREAQMEAMQALVADLPDQVPNLEKGVASNERELFGVRATQMEAMQTLIGHLPRKDGHDDCKGKGVDIPNWLGNEDDDDWGDDELLYDGDSG</sequence>
<gene>
    <name evidence="3" type="ORF">PAHAL_7G001000</name>
</gene>
<dbReference type="PANTHER" id="PTHR48127">
    <property type="entry name" value="GRF-TYPE DOMAIN-CONTAINING PROTEIN"/>
    <property type="match status" value="1"/>
</dbReference>
<feature type="coiled-coil region" evidence="1">
    <location>
        <begin position="239"/>
        <end position="270"/>
    </location>
</feature>
<reference evidence="3" key="1">
    <citation type="submission" date="2018-04" db="EMBL/GenBank/DDBJ databases">
        <title>WGS assembly of Panicum hallii.</title>
        <authorList>
            <person name="Lovell J."/>
            <person name="Jenkins J."/>
            <person name="Lowry D."/>
            <person name="Mamidi S."/>
            <person name="Sreedasyam A."/>
            <person name="Weng X."/>
            <person name="Barry K."/>
            <person name="Bonette J."/>
            <person name="Campitelli B."/>
            <person name="Daum C."/>
            <person name="Gordon S."/>
            <person name="Gould B."/>
            <person name="Lipzen A."/>
            <person name="Macqueen A."/>
            <person name="Palacio-Mejia J."/>
            <person name="Plott C."/>
            <person name="Shakirov E."/>
            <person name="Shu S."/>
            <person name="Yoshinaga Y."/>
            <person name="Zane M."/>
            <person name="Rokhsar D."/>
            <person name="Grimwood J."/>
            <person name="Schmutz J."/>
            <person name="Juenger T."/>
        </authorList>
    </citation>
    <scope>NUCLEOTIDE SEQUENCE [LARGE SCALE GENOMIC DNA]</scope>
    <source>
        <strain evidence="3">FIL2</strain>
    </source>
</reference>
<dbReference type="Proteomes" id="UP000243499">
    <property type="component" value="Chromosome 7"/>
</dbReference>
<evidence type="ECO:0000256" key="2">
    <source>
        <dbReference type="SAM" id="MobiDB-lite"/>
    </source>
</evidence>
<proteinExistence type="predicted"/>
<feature type="region of interest" description="Disordered" evidence="2">
    <location>
        <begin position="325"/>
        <end position="348"/>
    </location>
</feature>
<feature type="compositionally biased region" description="Acidic residues" evidence="2">
    <location>
        <begin position="330"/>
        <end position="348"/>
    </location>
</feature>
<dbReference type="AlphaFoldDB" id="A0A2T8IAG0"/>
<keyword evidence="1" id="KW-0175">Coiled coil</keyword>